<feature type="binding site" evidence="4">
    <location>
        <position position="91"/>
    </location>
    <ligand>
        <name>NADP(+)</name>
        <dbReference type="ChEBI" id="CHEBI:58349"/>
    </ligand>
</feature>
<dbReference type="GO" id="GO:0097171">
    <property type="term" value="P:ADP-L-glycero-beta-D-manno-heptose biosynthetic process"/>
    <property type="evidence" value="ECO:0007669"/>
    <property type="project" value="UniProtKB-UniPathway"/>
</dbReference>
<dbReference type="Gene3D" id="3.90.25.10">
    <property type="entry name" value="UDP-galactose 4-epimerase, domain 1"/>
    <property type="match status" value="1"/>
</dbReference>
<keyword evidence="3 4" id="KW-0119">Carbohydrate metabolism</keyword>
<feature type="active site" description="Proton acceptor" evidence="4">
    <location>
        <position position="138"/>
    </location>
</feature>
<dbReference type="CDD" id="cd05248">
    <property type="entry name" value="ADP_GME_SDR_e"/>
    <property type="match status" value="1"/>
</dbReference>
<dbReference type="InterPro" id="IPR001509">
    <property type="entry name" value="Epimerase_deHydtase"/>
</dbReference>
<comment type="pathway">
    <text evidence="4">Nucleotide-sugar biosynthesis; ADP-L-glycero-beta-D-manno-heptose biosynthesis; ADP-L-glycero-beta-D-manno-heptose from D-glycero-beta-D-manno-heptose 7-phosphate: step 4/4.</text>
</comment>
<dbReference type="GO" id="GO:0005975">
    <property type="term" value="P:carbohydrate metabolic process"/>
    <property type="evidence" value="ECO:0007669"/>
    <property type="project" value="UniProtKB-UniRule"/>
</dbReference>
<feature type="binding site" evidence="4">
    <location>
        <position position="142"/>
    </location>
    <ligand>
        <name>NADP(+)</name>
        <dbReference type="ChEBI" id="CHEBI:58349"/>
    </ligand>
</feature>
<organism evidence="6 7">
    <name type="scientific">Castellaniella defragrans</name>
    <name type="common">Alcaligenes defragrans</name>
    <dbReference type="NCBI Taxonomy" id="75697"/>
    <lineage>
        <taxon>Bacteria</taxon>
        <taxon>Pseudomonadati</taxon>
        <taxon>Pseudomonadota</taxon>
        <taxon>Betaproteobacteria</taxon>
        <taxon>Burkholderiales</taxon>
        <taxon>Alcaligenaceae</taxon>
        <taxon>Castellaniella</taxon>
    </lineage>
</organism>
<feature type="binding site" evidence="4">
    <location>
        <position position="178"/>
    </location>
    <ligand>
        <name>substrate</name>
    </ligand>
</feature>
<dbReference type="InterPro" id="IPR036291">
    <property type="entry name" value="NAD(P)-bd_dom_sf"/>
</dbReference>
<evidence type="ECO:0000256" key="1">
    <source>
        <dbReference type="ARBA" id="ARBA00022857"/>
    </source>
</evidence>
<dbReference type="RefSeq" id="WP_151024937.1">
    <property type="nucleotide sequence ID" value="NZ_JACHIB010000004.1"/>
</dbReference>
<comment type="caution">
    <text evidence="6">The sequence shown here is derived from an EMBL/GenBank/DDBJ whole genome shotgun (WGS) entry which is preliminary data.</text>
</comment>
<feature type="binding site" evidence="4">
    <location>
        <position position="38"/>
    </location>
    <ligand>
        <name>NADP(+)</name>
        <dbReference type="ChEBI" id="CHEBI:58349"/>
    </ligand>
</feature>
<dbReference type="EC" id="5.1.3.20" evidence="4"/>
<feature type="binding site" evidence="4">
    <location>
        <position position="53"/>
    </location>
    <ligand>
        <name>NADP(+)</name>
        <dbReference type="ChEBI" id="CHEBI:58349"/>
    </ligand>
</feature>
<feature type="active site" description="Proton acceptor" evidence="4">
    <location>
        <position position="176"/>
    </location>
</feature>
<comment type="domain">
    <text evidence="4">Contains a large N-terminal NADP-binding domain, and a smaller C-terminal substrate-binding domain.</text>
</comment>
<comment type="function">
    <text evidence="4">Catalyzes the interconversion between ADP-D-glycero-beta-D-manno-heptose and ADP-L-glycero-beta-D-manno-heptose via an epimerization at carbon 6 of the heptose.</text>
</comment>
<dbReference type="SUPFAM" id="SSF51735">
    <property type="entry name" value="NAD(P)-binding Rossmann-fold domains"/>
    <property type="match status" value="1"/>
</dbReference>
<gene>
    <name evidence="4" type="primary">hldD</name>
    <name evidence="6" type="ORF">HNR28_000867</name>
</gene>
<evidence type="ECO:0000313" key="7">
    <source>
        <dbReference type="Proteomes" id="UP000541136"/>
    </source>
</evidence>
<name>A0A7W9TLD3_CASDE</name>
<comment type="similarity">
    <text evidence="4">Belongs to the NAD(P)-dependent epimerase/dehydratase family. HldD subfamily.</text>
</comment>
<dbReference type="Pfam" id="PF01370">
    <property type="entry name" value="Epimerase"/>
    <property type="match status" value="1"/>
</dbReference>
<feature type="binding site" evidence="4">
    <location>
        <position position="168"/>
    </location>
    <ligand>
        <name>NADP(+)</name>
        <dbReference type="ChEBI" id="CHEBI:58349"/>
    </ligand>
</feature>
<dbReference type="PANTHER" id="PTHR43103:SF3">
    <property type="entry name" value="ADP-L-GLYCERO-D-MANNO-HEPTOSE-6-EPIMERASE"/>
    <property type="match status" value="1"/>
</dbReference>
<comment type="cofactor">
    <cofactor evidence="4">
        <name>NADP(+)</name>
        <dbReference type="ChEBI" id="CHEBI:58349"/>
    </cofactor>
    <text evidence="4">Binds 1 NADP(+) per subunit.</text>
</comment>
<dbReference type="GO" id="GO:0008712">
    <property type="term" value="F:ADP-glyceromanno-heptose 6-epimerase activity"/>
    <property type="evidence" value="ECO:0007669"/>
    <property type="project" value="UniProtKB-UniRule"/>
</dbReference>
<proteinExistence type="inferred from homology"/>
<dbReference type="EMBL" id="JACHIB010000004">
    <property type="protein sequence ID" value="MBB6082838.1"/>
    <property type="molecule type" value="Genomic_DNA"/>
</dbReference>
<feature type="binding site" evidence="4">
    <location>
        <position position="291"/>
    </location>
    <ligand>
        <name>substrate</name>
    </ligand>
</feature>
<evidence type="ECO:0000259" key="5">
    <source>
        <dbReference type="Pfam" id="PF01370"/>
    </source>
</evidence>
<feature type="binding site" evidence="4">
    <location>
        <position position="167"/>
    </location>
    <ligand>
        <name>substrate</name>
    </ligand>
</feature>
<dbReference type="NCBIfam" id="TIGR02197">
    <property type="entry name" value="heptose_epim"/>
    <property type="match status" value="1"/>
</dbReference>
<dbReference type="UniPathway" id="UPA00356">
    <property type="reaction ID" value="UER00440"/>
</dbReference>
<dbReference type="InterPro" id="IPR011912">
    <property type="entry name" value="Heptose_epim"/>
</dbReference>
<feature type="binding site" evidence="4">
    <location>
        <begin position="199"/>
        <end position="202"/>
    </location>
    <ligand>
        <name>substrate</name>
    </ligand>
</feature>
<keyword evidence="2 4" id="KW-0413">Isomerase</keyword>
<protein>
    <recommendedName>
        <fullName evidence="4">ADP-L-glycero-D-manno-heptose-6-epimerase</fullName>
        <ecNumber evidence="4">5.1.3.20</ecNumber>
    </recommendedName>
    <alternativeName>
        <fullName evidence="4">ADP-L-glycero-beta-D-manno-heptose-6-epimerase</fullName>
        <shortName evidence="4">ADP-glyceromanno-heptose 6-epimerase</shortName>
        <shortName evidence="4">ADP-hep 6-epimerase</shortName>
        <shortName evidence="4">AGME</shortName>
    </alternativeName>
</protein>
<dbReference type="PANTHER" id="PTHR43103">
    <property type="entry name" value="NUCLEOSIDE-DIPHOSPHATE-SUGAR EPIMERASE"/>
    <property type="match status" value="1"/>
</dbReference>
<feature type="binding site" evidence="4">
    <location>
        <position position="185"/>
    </location>
    <ligand>
        <name>substrate</name>
    </ligand>
</feature>
<feature type="binding site" evidence="4">
    <location>
        <begin position="31"/>
        <end position="32"/>
    </location>
    <ligand>
        <name>NADP(+)</name>
        <dbReference type="ChEBI" id="CHEBI:58349"/>
    </ligand>
</feature>
<dbReference type="Gene3D" id="3.40.50.720">
    <property type="entry name" value="NAD(P)-binding Rossmann-like Domain"/>
    <property type="match status" value="1"/>
</dbReference>
<comment type="subunit">
    <text evidence="4">Homopentamer.</text>
</comment>
<feature type="binding site" evidence="4">
    <location>
        <position position="212"/>
    </location>
    <ligand>
        <name>substrate</name>
    </ligand>
</feature>
<feature type="binding site" evidence="4">
    <location>
        <begin position="74"/>
        <end position="78"/>
    </location>
    <ligand>
        <name>NADP(+)</name>
        <dbReference type="ChEBI" id="CHEBI:58349"/>
    </ligand>
</feature>
<feature type="binding site" evidence="4">
    <location>
        <position position="176"/>
    </location>
    <ligand>
        <name>NADP(+)</name>
        <dbReference type="ChEBI" id="CHEBI:58349"/>
    </ligand>
</feature>
<sequence>MIVVTGAAGFIGSNLVRGLNARGITDILAVDDLTDGDKFRNLADLQIADYQHKDDFRRRVLAGELPRPEAVFHQGACSDTTERDGRFMMDNNFRVTLELFEYCQAREVPFLYASSAAVYGAGPRYVEDPACEAPLNVYGYSKLLFDQVLRRRMDRLTAQVVGLRYFNVYGPREQHKGRMASVAFHNMNQYAREGHVRLFGGWDGYPDGGQQRDFVFIDDVVKVNLHFLDHPEVSGIFNCGTGRAQPFNDVAQTVVNSLRVHKGQLALPLEELAAGGQLRYIPFPDDLKGRYQSHTQADLARLRAAGYTGAFSDVQTGVNAYVARLLESGRLTVG</sequence>
<accession>A0A7W9TLD3</accession>
<feature type="binding site" evidence="4">
    <location>
        <begin position="10"/>
        <end position="11"/>
    </location>
    <ligand>
        <name>NADP(+)</name>
        <dbReference type="ChEBI" id="CHEBI:58349"/>
    </ligand>
</feature>
<dbReference type="GO" id="GO:0050661">
    <property type="term" value="F:NADP binding"/>
    <property type="evidence" value="ECO:0007669"/>
    <property type="project" value="InterPro"/>
</dbReference>
<comment type="catalytic activity">
    <reaction evidence="4">
        <text>ADP-D-glycero-beta-D-manno-heptose = ADP-L-glycero-beta-D-manno-heptose</text>
        <dbReference type="Rhea" id="RHEA:17577"/>
        <dbReference type="ChEBI" id="CHEBI:59967"/>
        <dbReference type="ChEBI" id="CHEBI:61506"/>
        <dbReference type="EC" id="5.1.3.20"/>
    </reaction>
</comment>
<keyword evidence="1 4" id="KW-0521">NADP</keyword>
<evidence type="ECO:0000256" key="3">
    <source>
        <dbReference type="ARBA" id="ARBA00023277"/>
    </source>
</evidence>
<dbReference type="HAMAP" id="MF_01601">
    <property type="entry name" value="Heptose_epimerase"/>
    <property type="match status" value="1"/>
</dbReference>
<feature type="domain" description="NAD-dependent epimerase/dehydratase" evidence="5">
    <location>
        <begin position="2"/>
        <end position="240"/>
    </location>
</feature>
<dbReference type="Proteomes" id="UP000541136">
    <property type="component" value="Unassembled WGS sequence"/>
</dbReference>
<evidence type="ECO:0000256" key="2">
    <source>
        <dbReference type="ARBA" id="ARBA00023235"/>
    </source>
</evidence>
<evidence type="ECO:0000313" key="6">
    <source>
        <dbReference type="EMBL" id="MBB6082838.1"/>
    </source>
</evidence>
<dbReference type="AlphaFoldDB" id="A0A7W9TLD3"/>
<evidence type="ECO:0000256" key="4">
    <source>
        <dbReference type="HAMAP-Rule" id="MF_01601"/>
    </source>
</evidence>
<reference evidence="6 7" key="1">
    <citation type="submission" date="2020-08" db="EMBL/GenBank/DDBJ databases">
        <title>Genomic Encyclopedia of Type Strains, Phase IV (KMG-IV): sequencing the most valuable type-strain genomes for metagenomic binning, comparative biology and taxonomic classification.</title>
        <authorList>
            <person name="Goeker M."/>
        </authorList>
    </citation>
    <scope>NUCLEOTIDE SEQUENCE [LARGE SCALE GENOMIC DNA]</scope>
    <source>
        <strain evidence="6 7">DSM 12141</strain>
    </source>
</reference>